<dbReference type="Proteomes" id="UP000184295">
    <property type="component" value="Unassembled WGS sequence"/>
</dbReference>
<dbReference type="STRING" id="1121881.SAMN02745225_01077"/>
<feature type="domain" description="CBS" evidence="12">
    <location>
        <begin position="264"/>
        <end position="321"/>
    </location>
</feature>
<dbReference type="SUPFAM" id="SSF54631">
    <property type="entry name" value="CBS-domain pair"/>
    <property type="match status" value="1"/>
</dbReference>
<keyword evidence="5" id="KW-0677">Repeat</keyword>
<comment type="subcellular location">
    <subcellularLocation>
        <location evidence="1">Cell membrane</location>
        <topology evidence="1">Multi-pass membrane protein</topology>
    </subcellularLocation>
</comment>
<evidence type="ECO:0000256" key="1">
    <source>
        <dbReference type="ARBA" id="ARBA00004651"/>
    </source>
</evidence>
<dbReference type="SMART" id="SM00116">
    <property type="entry name" value="CBS"/>
    <property type="match status" value="2"/>
</dbReference>
<dbReference type="PANTHER" id="PTHR22777:SF32">
    <property type="entry name" value="UPF0053 INNER MEMBRANE PROTEIN YFJD"/>
    <property type="match status" value="1"/>
</dbReference>
<dbReference type="Pfam" id="PF01595">
    <property type="entry name" value="CNNM"/>
    <property type="match status" value="1"/>
</dbReference>
<comment type="similarity">
    <text evidence="2">Belongs to the UPF0053 family.</text>
</comment>
<dbReference type="PANTHER" id="PTHR22777">
    <property type="entry name" value="HEMOLYSIN-RELATED"/>
    <property type="match status" value="1"/>
</dbReference>
<dbReference type="PROSITE" id="PS51371">
    <property type="entry name" value="CBS"/>
    <property type="match status" value="2"/>
</dbReference>
<keyword evidence="4 10" id="KW-0812">Transmembrane</keyword>
<dbReference type="InterPro" id="IPR005170">
    <property type="entry name" value="Transptr-assoc_dom"/>
</dbReference>
<keyword evidence="3" id="KW-1003">Cell membrane</keyword>
<feature type="transmembrane region" description="Helical" evidence="11">
    <location>
        <begin position="84"/>
        <end position="104"/>
    </location>
</feature>
<dbReference type="InterPro" id="IPR044751">
    <property type="entry name" value="Ion_transp-like_CBS"/>
</dbReference>
<evidence type="ECO:0000256" key="3">
    <source>
        <dbReference type="ARBA" id="ARBA00022475"/>
    </source>
</evidence>
<dbReference type="EMBL" id="FQUL01000012">
    <property type="protein sequence ID" value="SHE59795.1"/>
    <property type="molecule type" value="Genomic_DNA"/>
</dbReference>
<evidence type="ECO:0000256" key="9">
    <source>
        <dbReference type="PROSITE-ProRule" id="PRU00703"/>
    </source>
</evidence>
<keyword evidence="7 9" id="KW-0129">CBS domain</keyword>
<evidence type="ECO:0000256" key="10">
    <source>
        <dbReference type="PROSITE-ProRule" id="PRU01193"/>
    </source>
</evidence>
<dbReference type="SMART" id="SM01091">
    <property type="entry name" value="CorC_HlyC"/>
    <property type="match status" value="1"/>
</dbReference>
<reference evidence="15" key="1">
    <citation type="submission" date="2016-11" db="EMBL/GenBank/DDBJ databases">
        <authorList>
            <person name="Varghese N."/>
            <person name="Submissions S."/>
        </authorList>
    </citation>
    <scope>NUCLEOTIDE SEQUENCE [LARGE SCALE GENOMIC DNA]</scope>
    <source>
        <strain evidence="15">DSM 19514</strain>
    </source>
</reference>
<feature type="transmembrane region" description="Helical" evidence="11">
    <location>
        <begin position="124"/>
        <end position="148"/>
    </location>
</feature>
<keyword evidence="6 10" id="KW-1133">Transmembrane helix</keyword>
<accession>A0A1M4USZ1</accession>
<evidence type="ECO:0000313" key="15">
    <source>
        <dbReference type="Proteomes" id="UP000184295"/>
    </source>
</evidence>
<dbReference type="SUPFAM" id="SSF56176">
    <property type="entry name" value="FAD-binding/transporter-associated domain-like"/>
    <property type="match status" value="1"/>
</dbReference>
<feature type="domain" description="CNNM transmembrane" evidence="13">
    <location>
        <begin position="1"/>
        <end position="180"/>
    </location>
</feature>
<dbReference type="Gene3D" id="3.30.465.10">
    <property type="match status" value="1"/>
</dbReference>
<dbReference type="InterPro" id="IPR000644">
    <property type="entry name" value="CBS_dom"/>
</dbReference>
<dbReference type="InterPro" id="IPR046342">
    <property type="entry name" value="CBS_dom_sf"/>
</dbReference>
<sequence length="414" mass="44677">MILVAIALVGFAAFLAYAETALVRMSKIRALALQEKGVPGSERLLDLMADPPKFLNPILLLTLICQLVAATLVGVVAAARFGGFGVLAGTVFEVVVIFILGEALPKNISVRKPDKAAIRSAKVVQFLVKFPPVALVSSLVIGLARLLIPGEFDPYGTVSEEELLAMADAALEGEVIEDEERELIHSVINFGDTVAREVMVPRPDVVSASISQSVSEVVDLILEAGISRVPVYSGSLDNVVGIVFAKDLLRAERDGERDMTIEPLIRPAHFVPETKPVAELLRDMQNGKFHMAIIIDEYGSTVGLVTLEDLLEELVGDITDEYDNEVQEVLEIAPGEWEVSGSMSVDDLSELLDVDLPEGDWDTVGGMLLGLLGHLPVGGEEVETSGFLFRADQVTSRRVEKVHVARVDETVESS</sequence>
<dbReference type="AlphaFoldDB" id="A0A1M4USZ1"/>
<organism evidence="14 15">
    <name type="scientific">Ferrithrix thermotolerans DSM 19514</name>
    <dbReference type="NCBI Taxonomy" id="1121881"/>
    <lineage>
        <taxon>Bacteria</taxon>
        <taxon>Bacillati</taxon>
        <taxon>Actinomycetota</taxon>
        <taxon>Acidimicrobiia</taxon>
        <taxon>Acidimicrobiales</taxon>
        <taxon>Acidimicrobiaceae</taxon>
        <taxon>Ferrithrix</taxon>
    </lineage>
</organism>
<proteinExistence type="inferred from homology"/>
<evidence type="ECO:0000256" key="5">
    <source>
        <dbReference type="ARBA" id="ARBA00022737"/>
    </source>
</evidence>
<evidence type="ECO:0000256" key="4">
    <source>
        <dbReference type="ARBA" id="ARBA00022692"/>
    </source>
</evidence>
<protein>
    <submittedName>
        <fullName evidence="14">Hemolysin, contains CBS domains</fullName>
    </submittedName>
</protein>
<dbReference type="GO" id="GO:0050660">
    <property type="term" value="F:flavin adenine dinucleotide binding"/>
    <property type="evidence" value="ECO:0007669"/>
    <property type="project" value="InterPro"/>
</dbReference>
<dbReference type="InterPro" id="IPR002550">
    <property type="entry name" value="CNNM"/>
</dbReference>
<dbReference type="FunFam" id="3.10.580.10:FF:000002">
    <property type="entry name" value="Magnesium/cobalt efflux protein CorC"/>
    <property type="match status" value="1"/>
</dbReference>
<evidence type="ECO:0000313" key="14">
    <source>
        <dbReference type="EMBL" id="SHE59795.1"/>
    </source>
</evidence>
<keyword evidence="15" id="KW-1185">Reference proteome</keyword>
<keyword evidence="8 10" id="KW-0472">Membrane</keyword>
<evidence type="ECO:0000259" key="13">
    <source>
        <dbReference type="PROSITE" id="PS51846"/>
    </source>
</evidence>
<evidence type="ECO:0000259" key="12">
    <source>
        <dbReference type="PROSITE" id="PS51371"/>
    </source>
</evidence>
<gene>
    <name evidence="14" type="ORF">SAMN02745225_01077</name>
</gene>
<evidence type="ECO:0000256" key="11">
    <source>
        <dbReference type="SAM" id="Phobius"/>
    </source>
</evidence>
<evidence type="ECO:0000256" key="2">
    <source>
        <dbReference type="ARBA" id="ARBA00006337"/>
    </source>
</evidence>
<dbReference type="CDD" id="cd04590">
    <property type="entry name" value="CBS_pair_CorC_HlyC_assoc"/>
    <property type="match status" value="1"/>
</dbReference>
<dbReference type="GO" id="GO:0005886">
    <property type="term" value="C:plasma membrane"/>
    <property type="evidence" value="ECO:0007669"/>
    <property type="project" value="UniProtKB-SubCell"/>
</dbReference>
<dbReference type="InterPro" id="IPR016169">
    <property type="entry name" value="FAD-bd_PCMH_sub2"/>
</dbReference>
<dbReference type="PROSITE" id="PS51846">
    <property type="entry name" value="CNNM"/>
    <property type="match status" value="1"/>
</dbReference>
<dbReference type="Pfam" id="PF03471">
    <property type="entry name" value="CorC_HlyC"/>
    <property type="match status" value="1"/>
</dbReference>
<dbReference type="Gene3D" id="3.10.580.10">
    <property type="entry name" value="CBS-domain"/>
    <property type="match status" value="1"/>
</dbReference>
<dbReference type="RefSeq" id="WP_072789656.1">
    <property type="nucleotide sequence ID" value="NZ_FQUL01000012.1"/>
</dbReference>
<evidence type="ECO:0000256" key="6">
    <source>
        <dbReference type="ARBA" id="ARBA00022989"/>
    </source>
</evidence>
<dbReference type="Pfam" id="PF00571">
    <property type="entry name" value="CBS"/>
    <property type="match status" value="2"/>
</dbReference>
<feature type="transmembrane region" description="Helical" evidence="11">
    <location>
        <begin position="54"/>
        <end position="77"/>
    </location>
</feature>
<evidence type="ECO:0000256" key="7">
    <source>
        <dbReference type="ARBA" id="ARBA00023122"/>
    </source>
</evidence>
<feature type="domain" description="CBS" evidence="12">
    <location>
        <begin position="199"/>
        <end position="259"/>
    </location>
</feature>
<dbReference type="InterPro" id="IPR036318">
    <property type="entry name" value="FAD-bd_PCMH-like_sf"/>
</dbReference>
<evidence type="ECO:0000256" key="8">
    <source>
        <dbReference type="ARBA" id="ARBA00023136"/>
    </source>
</evidence>
<name>A0A1M4USZ1_9ACTN</name>